<dbReference type="FunFam" id="3.40.50.1100:FF:000006">
    <property type="entry name" value="Cysteine synthase"/>
    <property type="match status" value="1"/>
</dbReference>
<protein>
    <recommendedName>
        <fullName evidence="8">Tryptophan synthase beta chain-like PALP domain-containing protein</fullName>
    </recommendedName>
</protein>
<organism evidence="9">
    <name type="scientific">Eutreptiella gymnastica</name>
    <dbReference type="NCBI Taxonomy" id="73025"/>
    <lineage>
        <taxon>Eukaryota</taxon>
        <taxon>Discoba</taxon>
        <taxon>Euglenozoa</taxon>
        <taxon>Euglenida</taxon>
        <taxon>Spirocuta</taxon>
        <taxon>Euglenophyceae</taxon>
        <taxon>Eutreptiales</taxon>
        <taxon>Eutreptiaceae</taxon>
        <taxon>Eutreptiella</taxon>
    </lineage>
</organism>
<dbReference type="EMBL" id="HBJA01143465">
    <property type="protein sequence ID" value="CAE0838009.1"/>
    <property type="molecule type" value="Transcribed_RNA"/>
</dbReference>
<dbReference type="InterPro" id="IPR001926">
    <property type="entry name" value="TrpB-like_PALP"/>
</dbReference>
<dbReference type="Gene3D" id="3.40.50.1100">
    <property type="match status" value="2"/>
</dbReference>
<proteinExistence type="inferred from homology"/>
<evidence type="ECO:0000256" key="5">
    <source>
        <dbReference type="ARBA" id="ARBA00022898"/>
    </source>
</evidence>
<dbReference type="InterPro" id="IPR036052">
    <property type="entry name" value="TrpB-like_PALP_sf"/>
</dbReference>
<feature type="domain" description="Tryptophan synthase beta chain-like PALP" evidence="8">
    <location>
        <begin position="52"/>
        <end position="336"/>
    </location>
</feature>
<evidence type="ECO:0000256" key="7">
    <source>
        <dbReference type="SAM" id="MobiDB-lite"/>
    </source>
</evidence>
<name>A0A7S4GIJ3_9EUGL</name>
<feature type="region of interest" description="Disordered" evidence="7">
    <location>
        <begin position="1"/>
        <end position="42"/>
    </location>
</feature>
<keyword evidence="5" id="KW-0663">Pyridoxal phosphate</keyword>
<gene>
    <name evidence="9" type="ORF">EGYM00163_LOCUS49381</name>
</gene>
<dbReference type="GO" id="GO:0019344">
    <property type="term" value="P:cysteine biosynthetic process"/>
    <property type="evidence" value="ECO:0007669"/>
    <property type="project" value="UniProtKB-KW"/>
</dbReference>
<keyword evidence="6" id="KW-0198">Cysteine biosynthesis</keyword>
<sequence length="383" mass="40479">MEVDGTTQDDVSLSPGLFNSITSTSNGPQASAPPPPPPRAERVGLNARANMSRLVGRTPLVFLNHLAQRCNGTVVCKMEDRNPCSSADRVSLALVENLENRGLIVPGKSVLVQASFSTGALGLAFVGAVKGYKVICVIPESVAIEQRVMAKAYGAELVVTPTSKGLKGALYKAEKVVEETPNAVLCDYWNEATIVQIHQEATGPEIWEDTHGMVDVLVAPVETGGALQGIGSFLKANNQSCKVVAVEPTECAVLSGGKVGTHKLQDLSLGSVPPLLDVNVVDEIFKVSSEQGIQTARAMARKEGILSGPATGATVFAALEIAKRPDMHDKLIVALASAASAASFSAMYEDLRRQCQAITVCRESEFRNMPKEAKEGKEAKAGK</sequence>
<evidence type="ECO:0000256" key="1">
    <source>
        <dbReference type="ARBA" id="ARBA00001933"/>
    </source>
</evidence>
<comment type="similarity">
    <text evidence="2">Belongs to the cysteine synthase/cystathionine beta-synthase family.</text>
</comment>
<keyword evidence="4" id="KW-0808">Transferase</keyword>
<evidence type="ECO:0000256" key="6">
    <source>
        <dbReference type="ARBA" id="ARBA00023192"/>
    </source>
</evidence>
<dbReference type="AlphaFoldDB" id="A0A7S4GIJ3"/>
<evidence type="ECO:0000256" key="2">
    <source>
        <dbReference type="ARBA" id="ARBA00007103"/>
    </source>
</evidence>
<keyword evidence="3" id="KW-0028">Amino-acid biosynthesis</keyword>
<feature type="compositionally biased region" description="Polar residues" evidence="7">
    <location>
        <begin position="1"/>
        <end position="29"/>
    </location>
</feature>
<evidence type="ECO:0000259" key="8">
    <source>
        <dbReference type="Pfam" id="PF00291"/>
    </source>
</evidence>
<dbReference type="SUPFAM" id="SSF53686">
    <property type="entry name" value="Tryptophan synthase beta subunit-like PLP-dependent enzymes"/>
    <property type="match status" value="1"/>
</dbReference>
<accession>A0A7S4GIJ3</accession>
<reference evidence="9" key="1">
    <citation type="submission" date="2021-01" db="EMBL/GenBank/DDBJ databases">
        <authorList>
            <person name="Corre E."/>
            <person name="Pelletier E."/>
            <person name="Niang G."/>
            <person name="Scheremetjew M."/>
            <person name="Finn R."/>
            <person name="Kale V."/>
            <person name="Holt S."/>
            <person name="Cochrane G."/>
            <person name="Meng A."/>
            <person name="Brown T."/>
            <person name="Cohen L."/>
        </authorList>
    </citation>
    <scope>NUCLEOTIDE SEQUENCE</scope>
    <source>
        <strain evidence="9">CCMP1594</strain>
    </source>
</reference>
<evidence type="ECO:0000256" key="4">
    <source>
        <dbReference type="ARBA" id="ARBA00022679"/>
    </source>
</evidence>
<evidence type="ECO:0000313" key="9">
    <source>
        <dbReference type="EMBL" id="CAE0838009.1"/>
    </source>
</evidence>
<comment type="cofactor">
    <cofactor evidence="1">
        <name>pyridoxal 5'-phosphate</name>
        <dbReference type="ChEBI" id="CHEBI:597326"/>
    </cofactor>
</comment>
<evidence type="ECO:0000256" key="3">
    <source>
        <dbReference type="ARBA" id="ARBA00022605"/>
    </source>
</evidence>
<dbReference type="GO" id="GO:0016740">
    <property type="term" value="F:transferase activity"/>
    <property type="evidence" value="ECO:0007669"/>
    <property type="project" value="UniProtKB-KW"/>
</dbReference>
<dbReference type="CDD" id="cd01561">
    <property type="entry name" value="CBS_like"/>
    <property type="match status" value="1"/>
</dbReference>
<dbReference type="InterPro" id="IPR050214">
    <property type="entry name" value="Cys_Synth/Cystath_Beta-Synth"/>
</dbReference>
<dbReference type="PANTHER" id="PTHR10314">
    <property type="entry name" value="CYSTATHIONINE BETA-SYNTHASE"/>
    <property type="match status" value="1"/>
</dbReference>
<dbReference type="Pfam" id="PF00291">
    <property type="entry name" value="PALP"/>
    <property type="match status" value="1"/>
</dbReference>